<accession>A0A0E9XYF8</accession>
<reference evidence="1" key="1">
    <citation type="submission" date="2014-11" db="EMBL/GenBank/DDBJ databases">
        <authorList>
            <person name="Amaro Gonzalez C."/>
        </authorList>
    </citation>
    <scope>NUCLEOTIDE SEQUENCE</scope>
</reference>
<sequence>MYCFCDSICICSDLHICNSACVFCLHMRVCVCMNESSHSVVMRSSLKDQRHWHRPACHQTGQHQCHIH</sequence>
<proteinExistence type="predicted"/>
<protein>
    <submittedName>
        <fullName evidence="1">Uncharacterized protein</fullName>
    </submittedName>
</protein>
<reference evidence="1" key="2">
    <citation type="journal article" date="2015" name="Fish Shellfish Immunol.">
        <title>Early steps in the European eel (Anguilla anguilla)-Vibrio vulnificus interaction in the gills: Role of the RtxA13 toxin.</title>
        <authorList>
            <person name="Callol A."/>
            <person name="Pajuelo D."/>
            <person name="Ebbesson L."/>
            <person name="Teles M."/>
            <person name="MacKenzie S."/>
            <person name="Amaro C."/>
        </authorList>
    </citation>
    <scope>NUCLEOTIDE SEQUENCE</scope>
</reference>
<dbReference type="EMBL" id="GBXM01000830">
    <property type="protein sequence ID" value="JAI07748.1"/>
    <property type="molecule type" value="Transcribed_RNA"/>
</dbReference>
<organism evidence="1">
    <name type="scientific">Anguilla anguilla</name>
    <name type="common">European freshwater eel</name>
    <name type="synonym">Muraena anguilla</name>
    <dbReference type="NCBI Taxonomy" id="7936"/>
    <lineage>
        <taxon>Eukaryota</taxon>
        <taxon>Metazoa</taxon>
        <taxon>Chordata</taxon>
        <taxon>Craniata</taxon>
        <taxon>Vertebrata</taxon>
        <taxon>Euteleostomi</taxon>
        <taxon>Actinopterygii</taxon>
        <taxon>Neopterygii</taxon>
        <taxon>Teleostei</taxon>
        <taxon>Anguilliformes</taxon>
        <taxon>Anguillidae</taxon>
        <taxon>Anguilla</taxon>
    </lineage>
</organism>
<dbReference type="AlphaFoldDB" id="A0A0E9XYF8"/>
<evidence type="ECO:0000313" key="1">
    <source>
        <dbReference type="EMBL" id="JAI07748.1"/>
    </source>
</evidence>
<name>A0A0E9XYF8_ANGAN</name>